<gene>
    <name evidence="2" type="ORF">JOC95_000268</name>
</gene>
<feature type="transmembrane region" description="Helical" evidence="1">
    <location>
        <begin position="6"/>
        <end position="25"/>
    </location>
</feature>
<evidence type="ECO:0000256" key="1">
    <source>
        <dbReference type="SAM" id="Phobius"/>
    </source>
</evidence>
<dbReference type="Proteomes" id="UP000737402">
    <property type="component" value="Unassembled WGS sequence"/>
</dbReference>
<organism evidence="2 3">
    <name type="scientific">Sutcliffiella tianshenii</name>
    <dbReference type="NCBI Taxonomy" id="1463404"/>
    <lineage>
        <taxon>Bacteria</taxon>
        <taxon>Bacillati</taxon>
        <taxon>Bacillota</taxon>
        <taxon>Bacilli</taxon>
        <taxon>Bacillales</taxon>
        <taxon>Bacillaceae</taxon>
        <taxon>Sutcliffiella</taxon>
    </lineage>
</organism>
<evidence type="ECO:0008006" key="4">
    <source>
        <dbReference type="Google" id="ProtNLM"/>
    </source>
</evidence>
<protein>
    <recommendedName>
        <fullName evidence="4">Phenylalanyl-tRNA synthetase subunit beta</fullName>
    </recommendedName>
</protein>
<comment type="caution">
    <text evidence="2">The sequence shown here is derived from an EMBL/GenBank/DDBJ whole genome shotgun (WGS) entry which is preliminary data.</text>
</comment>
<keyword evidence="1" id="KW-0472">Membrane</keyword>
<keyword evidence="3" id="KW-1185">Reference proteome</keyword>
<evidence type="ECO:0000313" key="2">
    <source>
        <dbReference type="EMBL" id="MBM7618426.1"/>
    </source>
</evidence>
<dbReference type="EMBL" id="JAFBED010000001">
    <property type="protein sequence ID" value="MBM7618426.1"/>
    <property type="molecule type" value="Genomic_DNA"/>
</dbReference>
<sequence length="140" mass="15726">MKLLKGLLITVIVLGAIGAVGYYFVNKYIEDRAVEYVEQDLDDNNIAMARDYVDNSPSLKAYISEGADANLEELPFQTREEATRAVMKKLSLQEMQAIQAKAADGMSEAEAMELAETFEDKLTDEEMLALKAIIYKELYE</sequence>
<keyword evidence="1" id="KW-0812">Transmembrane</keyword>
<proteinExistence type="predicted"/>
<evidence type="ECO:0000313" key="3">
    <source>
        <dbReference type="Proteomes" id="UP000737402"/>
    </source>
</evidence>
<dbReference type="RefSeq" id="WP_204412697.1">
    <property type="nucleotide sequence ID" value="NZ_JAFBED010000001.1"/>
</dbReference>
<keyword evidence="1" id="KW-1133">Transmembrane helix</keyword>
<accession>A0ABS2NUV1</accession>
<reference evidence="2 3" key="1">
    <citation type="submission" date="2021-01" db="EMBL/GenBank/DDBJ databases">
        <title>Genomic Encyclopedia of Type Strains, Phase IV (KMG-IV): sequencing the most valuable type-strain genomes for metagenomic binning, comparative biology and taxonomic classification.</title>
        <authorList>
            <person name="Goeker M."/>
        </authorList>
    </citation>
    <scope>NUCLEOTIDE SEQUENCE [LARGE SCALE GENOMIC DNA]</scope>
    <source>
        <strain evidence="2 3">DSM 25879</strain>
    </source>
</reference>
<name>A0ABS2NUV1_9BACI</name>